<dbReference type="EMBL" id="SNRW01022561">
    <property type="protein sequence ID" value="KAA6363718.1"/>
    <property type="molecule type" value="Genomic_DNA"/>
</dbReference>
<dbReference type="AlphaFoldDB" id="A0A5J4U048"/>
<evidence type="ECO:0000313" key="3">
    <source>
        <dbReference type="Proteomes" id="UP000324800"/>
    </source>
</evidence>
<protein>
    <submittedName>
        <fullName evidence="2">Uncharacterized protein</fullName>
    </submittedName>
</protein>
<feature type="non-terminal residue" evidence="2">
    <location>
        <position position="1"/>
    </location>
</feature>
<accession>A0A5J4U048</accession>
<comment type="caution">
    <text evidence="2">The sequence shown here is derived from an EMBL/GenBank/DDBJ whole genome shotgun (WGS) entry which is preliminary data.</text>
</comment>
<dbReference type="Proteomes" id="UP000324800">
    <property type="component" value="Unassembled WGS sequence"/>
</dbReference>
<name>A0A5J4U048_9EUKA</name>
<proteinExistence type="predicted"/>
<reference evidence="2 3" key="1">
    <citation type="submission" date="2019-03" db="EMBL/GenBank/DDBJ databases">
        <title>Single cell metagenomics reveals metabolic interactions within the superorganism composed of flagellate Streblomastix strix and complex community of Bacteroidetes bacteria on its surface.</title>
        <authorList>
            <person name="Treitli S.C."/>
            <person name="Kolisko M."/>
            <person name="Husnik F."/>
            <person name="Keeling P."/>
            <person name="Hampl V."/>
        </authorList>
    </citation>
    <scope>NUCLEOTIDE SEQUENCE [LARGE SCALE GENOMIC DNA]</scope>
    <source>
        <strain evidence="2">ST1C</strain>
    </source>
</reference>
<evidence type="ECO:0000313" key="2">
    <source>
        <dbReference type="EMBL" id="KAA6363718.1"/>
    </source>
</evidence>
<gene>
    <name evidence="2" type="ORF">EZS28_040753</name>
</gene>
<sequence>DQLTNLEGQKTKLTPSQDFLDAFDALQKAASIKTTQAAFRIAGIDFEVVRGSIVAKIDVQRFDNIIKKLTADKIVTSGSRTAPKRKSKEKPFGVINADNLKKK</sequence>
<organism evidence="2 3">
    <name type="scientific">Streblomastix strix</name>
    <dbReference type="NCBI Taxonomy" id="222440"/>
    <lineage>
        <taxon>Eukaryota</taxon>
        <taxon>Metamonada</taxon>
        <taxon>Preaxostyla</taxon>
        <taxon>Oxymonadida</taxon>
        <taxon>Streblomastigidae</taxon>
        <taxon>Streblomastix</taxon>
    </lineage>
</organism>
<evidence type="ECO:0000256" key="1">
    <source>
        <dbReference type="SAM" id="MobiDB-lite"/>
    </source>
</evidence>
<feature type="region of interest" description="Disordered" evidence="1">
    <location>
        <begin position="77"/>
        <end position="103"/>
    </location>
</feature>